<dbReference type="GO" id="GO:0016491">
    <property type="term" value="F:oxidoreductase activity"/>
    <property type="evidence" value="ECO:0007669"/>
    <property type="project" value="UniProtKB-KW"/>
</dbReference>
<reference evidence="6" key="1">
    <citation type="journal article" date="2023" name="Mol. Phylogenet. Evol.">
        <title>Genome-scale phylogeny and comparative genomics of the fungal order Sordariales.</title>
        <authorList>
            <person name="Hensen N."/>
            <person name="Bonometti L."/>
            <person name="Westerberg I."/>
            <person name="Brannstrom I.O."/>
            <person name="Guillou S."/>
            <person name="Cros-Aarteil S."/>
            <person name="Calhoun S."/>
            <person name="Haridas S."/>
            <person name="Kuo A."/>
            <person name="Mondo S."/>
            <person name="Pangilinan J."/>
            <person name="Riley R."/>
            <person name="LaButti K."/>
            <person name="Andreopoulos B."/>
            <person name="Lipzen A."/>
            <person name="Chen C."/>
            <person name="Yan M."/>
            <person name="Daum C."/>
            <person name="Ng V."/>
            <person name="Clum A."/>
            <person name="Steindorff A."/>
            <person name="Ohm R.A."/>
            <person name="Martin F."/>
            <person name="Silar P."/>
            <person name="Natvig D.O."/>
            <person name="Lalanne C."/>
            <person name="Gautier V."/>
            <person name="Ament-Velasquez S.L."/>
            <person name="Kruys A."/>
            <person name="Hutchinson M.I."/>
            <person name="Powell A.J."/>
            <person name="Barry K."/>
            <person name="Miller A.N."/>
            <person name="Grigoriev I.V."/>
            <person name="Debuchy R."/>
            <person name="Gladieux P."/>
            <person name="Hiltunen Thoren M."/>
            <person name="Johannesson H."/>
        </authorList>
    </citation>
    <scope>NUCLEOTIDE SEQUENCE</scope>
    <source>
        <strain evidence="6">CBS 538.74</strain>
    </source>
</reference>
<dbReference type="InterPro" id="IPR006094">
    <property type="entry name" value="Oxid_FAD_bind_N"/>
</dbReference>
<dbReference type="InterPro" id="IPR012951">
    <property type="entry name" value="BBE"/>
</dbReference>
<comment type="similarity">
    <text evidence="1">Belongs to the oxygen-dependent FAD-linked oxidoreductase family.</text>
</comment>
<sequence length="499" mass="53650">MQATRGLIGPTSCPKIMTALAPKNVPSQTECLAAAGLQSQILVPGDADYDGRQDSYWSNSAKIRPAAIVRPRSADEVSAALNALTGAKQPFAVRSGGHTNWAGSNNIEGGITIDLGLLNSVVYDSASETASIGPGCRWKEVYAELHKHGRAVAGGREGNVGVAGLLLGGGNTFFTARRGFACDNVVAYEVVLANGCIITADKDNHSDLFRALKGGSNNFGIVTKFIMAAIPCVKVWGGMAFLPKQVIPAAIEAITSFTDNVANDPDSNLVAMFTHMPDFKDIVVATLYANVAGIERPPAYEKWLALPEILNTVKMTSVSEMAFEYNIPPQLHDIWFTLTFKNDSRILAHASALHDQLVADLIAFIPAQDFVTQCLFQPLPTVFGQNSAAAGGNVMGVDRQPHNGVLFLATAMVKTPEQETFAYAKVKAWVDAVEEFARGIEGGLLEWRYLNYADKSQNPMASYGEKNLQLLREVAAKYDPEAVFQKLCPGGFKISEVGF</sequence>
<reference evidence="6" key="2">
    <citation type="submission" date="2023-05" db="EMBL/GenBank/DDBJ databases">
        <authorList>
            <consortium name="Lawrence Berkeley National Laboratory"/>
            <person name="Steindorff A."/>
            <person name="Hensen N."/>
            <person name="Bonometti L."/>
            <person name="Westerberg I."/>
            <person name="Brannstrom I.O."/>
            <person name="Guillou S."/>
            <person name="Cros-Aarteil S."/>
            <person name="Calhoun S."/>
            <person name="Haridas S."/>
            <person name="Kuo A."/>
            <person name="Mondo S."/>
            <person name="Pangilinan J."/>
            <person name="Riley R."/>
            <person name="Labutti K."/>
            <person name="Andreopoulos B."/>
            <person name="Lipzen A."/>
            <person name="Chen C."/>
            <person name="Yanf M."/>
            <person name="Daum C."/>
            <person name="Ng V."/>
            <person name="Clum A."/>
            <person name="Ohm R."/>
            <person name="Martin F."/>
            <person name="Silar P."/>
            <person name="Natvig D."/>
            <person name="Lalanne C."/>
            <person name="Gautier V."/>
            <person name="Ament-Velasquez S.L."/>
            <person name="Kruys A."/>
            <person name="Hutchinson M.I."/>
            <person name="Powell A.J."/>
            <person name="Barry K."/>
            <person name="Miller A.N."/>
            <person name="Grigoriev I.V."/>
            <person name="Debuchy R."/>
            <person name="Gladieux P."/>
            <person name="Thoren M.H."/>
            <person name="Johannesson H."/>
        </authorList>
    </citation>
    <scope>NUCLEOTIDE SEQUENCE</scope>
    <source>
        <strain evidence="6">CBS 538.74</strain>
    </source>
</reference>
<gene>
    <name evidence="6" type="ORF">C8A00DRAFT_46622</name>
</gene>
<keyword evidence="4" id="KW-0560">Oxidoreductase</keyword>
<keyword evidence="7" id="KW-1185">Reference proteome</keyword>
<dbReference type="Pfam" id="PF08031">
    <property type="entry name" value="BBE"/>
    <property type="match status" value="1"/>
</dbReference>
<dbReference type="SUPFAM" id="SSF56176">
    <property type="entry name" value="FAD-binding/transporter-associated domain-like"/>
    <property type="match status" value="1"/>
</dbReference>
<dbReference type="PANTHER" id="PTHR42973">
    <property type="entry name" value="BINDING OXIDOREDUCTASE, PUTATIVE (AFU_ORTHOLOGUE AFUA_1G17690)-RELATED"/>
    <property type="match status" value="1"/>
</dbReference>
<dbReference type="GO" id="GO:0071949">
    <property type="term" value="F:FAD binding"/>
    <property type="evidence" value="ECO:0007669"/>
    <property type="project" value="InterPro"/>
</dbReference>
<organism evidence="6 7">
    <name type="scientific">Chaetomidium leptoderma</name>
    <dbReference type="NCBI Taxonomy" id="669021"/>
    <lineage>
        <taxon>Eukaryota</taxon>
        <taxon>Fungi</taxon>
        <taxon>Dikarya</taxon>
        <taxon>Ascomycota</taxon>
        <taxon>Pezizomycotina</taxon>
        <taxon>Sordariomycetes</taxon>
        <taxon>Sordariomycetidae</taxon>
        <taxon>Sordariales</taxon>
        <taxon>Chaetomiaceae</taxon>
        <taxon>Chaetomidium</taxon>
    </lineage>
</organism>
<dbReference type="EMBL" id="MU857118">
    <property type="protein sequence ID" value="KAK4149846.1"/>
    <property type="molecule type" value="Genomic_DNA"/>
</dbReference>
<dbReference type="InterPro" id="IPR016166">
    <property type="entry name" value="FAD-bd_PCMH"/>
</dbReference>
<dbReference type="Pfam" id="PF01565">
    <property type="entry name" value="FAD_binding_4"/>
    <property type="match status" value="1"/>
</dbReference>
<accession>A0AAN6VFF5</accession>
<evidence type="ECO:0000313" key="7">
    <source>
        <dbReference type="Proteomes" id="UP001302745"/>
    </source>
</evidence>
<name>A0AAN6VFF5_9PEZI</name>
<dbReference type="Gene3D" id="3.30.465.10">
    <property type="match status" value="1"/>
</dbReference>
<proteinExistence type="inferred from homology"/>
<dbReference type="InterPro" id="IPR036318">
    <property type="entry name" value="FAD-bd_PCMH-like_sf"/>
</dbReference>
<dbReference type="InterPro" id="IPR016167">
    <property type="entry name" value="FAD-bd_PCMH_sub1"/>
</dbReference>
<dbReference type="AlphaFoldDB" id="A0AAN6VFF5"/>
<evidence type="ECO:0000256" key="2">
    <source>
        <dbReference type="ARBA" id="ARBA00022630"/>
    </source>
</evidence>
<dbReference type="InterPro" id="IPR016169">
    <property type="entry name" value="FAD-bd_PCMH_sub2"/>
</dbReference>
<dbReference type="Proteomes" id="UP001302745">
    <property type="component" value="Unassembled WGS sequence"/>
</dbReference>
<evidence type="ECO:0000313" key="6">
    <source>
        <dbReference type="EMBL" id="KAK4149846.1"/>
    </source>
</evidence>
<dbReference type="Gene3D" id="3.30.43.10">
    <property type="entry name" value="Uridine Diphospho-n-acetylenolpyruvylglucosamine Reductase, domain 2"/>
    <property type="match status" value="1"/>
</dbReference>
<evidence type="ECO:0000259" key="5">
    <source>
        <dbReference type="PROSITE" id="PS51387"/>
    </source>
</evidence>
<protein>
    <recommendedName>
        <fullName evidence="5">FAD-binding PCMH-type domain-containing protein</fullName>
    </recommendedName>
</protein>
<feature type="domain" description="FAD-binding PCMH-type" evidence="5">
    <location>
        <begin position="61"/>
        <end position="232"/>
    </location>
</feature>
<keyword evidence="3" id="KW-0274">FAD</keyword>
<evidence type="ECO:0000256" key="3">
    <source>
        <dbReference type="ARBA" id="ARBA00022827"/>
    </source>
</evidence>
<dbReference type="PANTHER" id="PTHR42973:SF53">
    <property type="entry name" value="FAD-BINDING PCMH-TYPE DOMAIN-CONTAINING PROTEIN-RELATED"/>
    <property type="match status" value="1"/>
</dbReference>
<dbReference type="PROSITE" id="PS51387">
    <property type="entry name" value="FAD_PCMH"/>
    <property type="match status" value="1"/>
</dbReference>
<dbReference type="Gene3D" id="3.40.462.20">
    <property type="match status" value="1"/>
</dbReference>
<comment type="caution">
    <text evidence="6">The sequence shown here is derived from an EMBL/GenBank/DDBJ whole genome shotgun (WGS) entry which is preliminary data.</text>
</comment>
<dbReference type="InterPro" id="IPR050416">
    <property type="entry name" value="FAD-linked_Oxidoreductase"/>
</dbReference>
<keyword evidence="2" id="KW-0285">Flavoprotein</keyword>
<evidence type="ECO:0000256" key="4">
    <source>
        <dbReference type="ARBA" id="ARBA00023002"/>
    </source>
</evidence>
<evidence type="ECO:0000256" key="1">
    <source>
        <dbReference type="ARBA" id="ARBA00005466"/>
    </source>
</evidence>